<proteinExistence type="predicted"/>
<sequence>MTQYKQISGQYGILDQLPYREMEVANVLSALKLVSLQDKNVIDFACGTGFYSEKLLEWGAGSVTGVDISPEMLSLAESRLEKTKFASSVRFIAGDGAFPQSYAPNNSPEYYDLAFAGWFLNYSGTQESLTAMFRTVALNLKPGGLFMAIVPHPTEDLHARAAASAKAPFTRMHPRNDYTPGQLPSGDGWGLRVNLDDDGTNFMTYHLLPRVYEQAARSAGFDGRLEWRREVLLEGDWKAKQGLTSEEWQLREENPHLGILMIWKN</sequence>
<evidence type="ECO:0000313" key="1">
    <source>
        <dbReference type="EMBL" id="KAJ2982429.1"/>
    </source>
</evidence>
<reference evidence="1" key="1">
    <citation type="submission" date="2022-08" db="EMBL/GenBank/DDBJ databases">
        <title>Genome Sequence of Lecanicillium fungicola.</title>
        <authorList>
            <person name="Buettner E."/>
        </authorList>
    </citation>
    <scope>NUCLEOTIDE SEQUENCE</scope>
    <source>
        <strain evidence="1">Babe33</strain>
    </source>
</reference>
<comment type="caution">
    <text evidence="1">The sequence shown here is derived from an EMBL/GenBank/DDBJ whole genome shotgun (WGS) entry which is preliminary data.</text>
</comment>
<dbReference type="Proteomes" id="UP001143910">
    <property type="component" value="Unassembled WGS sequence"/>
</dbReference>
<organism evidence="1 2">
    <name type="scientific">Zarea fungicola</name>
    <dbReference type="NCBI Taxonomy" id="93591"/>
    <lineage>
        <taxon>Eukaryota</taxon>
        <taxon>Fungi</taxon>
        <taxon>Dikarya</taxon>
        <taxon>Ascomycota</taxon>
        <taxon>Pezizomycotina</taxon>
        <taxon>Sordariomycetes</taxon>
        <taxon>Hypocreomycetidae</taxon>
        <taxon>Hypocreales</taxon>
        <taxon>Cordycipitaceae</taxon>
        <taxon>Zarea</taxon>
    </lineage>
</organism>
<protein>
    <submittedName>
        <fullName evidence="1">Uncharacterized protein</fullName>
    </submittedName>
</protein>
<dbReference type="EMBL" id="JANJQO010000076">
    <property type="protein sequence ID" value="KAJ2982429.1"/>
    <property type="molecule type" value="Genomic_DNA"/>
</dbReference>
<evidence type="ECO:0000313" key="2">
    <source>
        <dbReference type="Proteomes" id="UP001143910"/>
    </source>
</evidence>
<accession>A0ACC1NU35</accession>
<keyword evidence="2" id="KW-1185">Reference proteome</keyword>
<gene>
    <name evidence="1" type="ORF">NQ176_g1387</name>
</gene>
<name>A0ACC1NU35_9HYPO</name>